<organism evidence="4 5">
    <name type="scientific">Serendipita indica (strain DSM 11827)</name>
    <name type="common">Root endophyte fungus</name>
    <name type="synonym">Piriformospora indica</name>
    <dbReference type="NCBI Taxonomy" id="1109443"/>
    <lineage>
        <taxon>Eukaryota</taxon>
        <taxon>Fungi</taxon>
        <taxon>Dikarya</taxon>
        <taxon>Basidiomycota</taxon>
        <taxon>Agaricomycotina</taxon>
        <taxon>Agaricomycetes</taxon>
        <taxon>Sebacinales</taxon>
        <taxon>Serendipitaceae</taxon>
        <taxon>Serendipita</taxon>
    </lineage>
</organism>
<name>G4TF49_SERID</name>
<sequence>MTIQLWDVDTGRPLGEPLQGHKSDVLAVGFFPDGSRIVSGSSDKTIRLWDIDAGTSANNGQQDLSEAAHSSIPEDIEGTPLGLHVPGFTHFSLSNDGWVKSFGKLLFWVPPENRHGLQTPRLLLTMPTASSFRATKLDFTHFQCGLSWTSVQNSAS</sequence>
<keyword evidence="1 3" id="KW-0853">WD repeat</keyword>
<reference evidence="4 5" key="1">
    <citation type="journal article" date="2011" name="PLoS Pathog.">
        <title>Endophytic Life Strategies Decoded by Genome and Transcriptome Analyses of the Mutualistic Root Symbiont Piriformospora indica.</title>
        <authorList>
            <person name="Zuccaro A."/>
            <person name="Lahrmann U."/>
            <person name="Guldener U."/>
            <person name="Langen G."/>
            <person name="Pfiffi S."/>
            <person name="Biedenkopf D."/>
            <person name="Wong P."/>
            <person name="Samans B."/>
            <person name="Grimm C."/>
            <person name="Basiewicz M."/>
            <person name="Murat C."/>
            <person name="Martin F."/>
            <person name="Kogel K.H."/>
        </authorList>
    </citation>
    <scope>NUCLEOTIDE SEQUENCE [LARGE SCALE GENOMIC DNA]</scope>
    <source>
        <strain evidence="4 5">DSM 11827</strain>
    </source>
</reference>
<evidence type="ECO:0000313" key="5">
    <source>
        <dbReference type="Proteomes" id="UP000007148"/>
    </source>
</evidence>
<dbReference type="STRING" id="1109443.G4TF49"/>
<proteinExistence type="predicted"/>
<dbReference type="AlphaFoldDB" id="G4TF49"/>
<dbReference type="Proteomes" id="UP000007148">
    <property type="component" value="Unassembled WGS sequence"/>
</dbReference>
<dbReference type="Gene3D" id="2.130.10.10">
    <property type="entry name" value="YVTN repeat-like/Quinoprotein amine dehydrogenase"/>
    <property type="match status" value="1"/>
</dbReference>
<feature type="repeat" description="WD" evidence="3">
    <location>
        <begin position="18"/>
        <end position="59"/>
    </location>
</feature>
<dbReference type="PANTHER" id="PTHR19848:SF8">
    <property type="entry name" value="F-BOX AND WD REPEAT DOMAIN CONTAINING 7"/>
    <property type="match status" value="1"/>
</dbReference>
<dbReference type="PANTHER" id="PTHR19848">
    <property type="entry name" value="WD40 REPEAT PROTEIN"/>
    <property type="match status" value="1"/>
</dbReference>
<dbReference type="HOGENOM" id="CLU_000288_57_19_1"/>
<dbReference type="InParanoid" id="G4TF49"/>
<keyword evidence="2" id="KW-0677">Repeat</keyword>
<dbReference type="Pfam" id="PF00400">
    <property type="entry name" value="WD40"/>
    <property type="match status" value="1"/>
</dbReference>
<evidence type="ECO:0000256" key="3">
    <source>
        <dbReference type="PROSITE-ProRule" id="PRU00221"/>
    </source>
</evidence>
<comment type="caution">
    <text evidence="4">The sequence shown here is derived from an EMBL/GenBank/DDBJ whole genome shotgun (WGS) entry which is preliminary data.</text>
</comment>
<evidence type="ECO:0000256" key="1">
    <source>
        <dbReference type="ARBA" id="ARBA00022574"/>
    </source>
</evidence>
<dbReference type="PROSITE" id="PS50294">
    <property type="entry name" value="WD_REPEATS_REGION"/>
    <property type="match status" value="1"/>
</dbReference>
<dbReference type="SMART" id="SM00320">
    <property type="entry name" value="WD40"/>
    <property type="match status" value="1"/>
</dbReference>
<dbReference type="InterPro" id="IPR015943">
    <property type="entry name" value="WD40/YVTN_repeat-like_dom_sf"/>
</dbReference>
<evidence type="ECO:0000256" key="2">
    <source>
        <dbReference type="ARBA" id="ARBA00022737"/>
    </source>
</evidence>
<dbReference type="PROSITE" id="PS50082">
    <property type="entry name" value="WD_REPEATS_2"/>
    <property type="match status" value="1"/>
</dbReference>
<dbReference type="InterPro" id="IPR036322">
    <property type="entry name" value="WD40_repeat_dom_sf"/>
</dbReference>
<dbReference type="OrthoDB" id="2615105at2759"/>
<dbReference type="EMBL" id="CAFZ01000068">
    <property type="protein sequence ID" value="CCA69942.1"/>
    <property type="molecule type" value="Genomic_DNA"/>
</dbReference>
<dbReference type="InterPro" id="IPR019775">
    <property type="entry name" value="WD40_repeat_CS"/>
</dbReference>
<accession>G4TF49</accession>
<dbReference type="InterPro" id="IPR001680">
    <property type="entry name" value="WD40_rpt"/>
</dbReference>
<dbReference type="SUPFAM" id="SSF50978">
    <property type="entry name" value="WD40 repeat-like"/>
    <property type="match status" value="1"/>
</dbReference>
<gene>
    <name evidence="4" type="ORF">PIIN_03882</name>
</gene>
<evidence type="ECO:0000313" key="4">
    <source>
        <dbReference type="EMBL" id="CCA69942.1"/>
    </source>
</evidence>
<protein>
    <submittedName>
        <fullName evidence="4">Uncharacterized protein</fullName>
    </submittedName>
</protein>
<keyword evidence="5" id="KW-1185">Reference proteome</keyword>
<dbReference type="PROSITE" id="PS00678">
    <property type="entry name" value="WD_REPEATS_1"/>
    <property type="match status" value="1"/>
</dbReference>